<feature type="region of interest" description="Disordered" evidence="1">
    <location>
        <begin position="50"/>
        <end position="120"/>
    </location>
</feature>
<name>A0A7J8BE46_ROUAE</name>
<feature type="region of interest" description="Disordered" evidence="1">
    <location>
        <begin position="1"/>
        <end position="20"/>
    </location>
</feature>
<dbReference type="EMBL" id="JACASE010000017">
    <property type="protein sequence ID" value="KAF6396988.1"/>
    <property type="molecule type" value="Genomic_DNA"/>
</dbReference>
<sequence>MSTEGLAPASSAGRSAATKRSAWAAHLCPAPCLQSLDSWKSLCGPCHISERSPQGGGSVGTGQASRRSSLPAPQHEDASINRDITRGGSNSGLGLRTDHSRGPQWAKAKPMRLLRRSNSV</sequence>
<dbReference type="Proteomes" id="UP000593571">
    <property type="component" value="Unassembled WGS sequence"/>
</dbReference>
<feature type="compositionally biased region" description="Basic and acidic residues" evidence="1">
    <location>
        <begin position="74"/>
        <end position="85"/>
    </location>
</feature>
<evidence type="ECO:0000313" key="3">
    <source>
        <dbReference type="Proteomes" id="UP000593571"/>
    </source>
</evidence>
<comment type="caution">
    <text evidence="2">The sequence shown here is derived from an EMBL/GenBank/DDBJ whole genome shotgun (WGS) entry which is preliminary data.</text>
</comment>
<keyword evidence="3" id="KW-1185">Reference proteome</keyword>
<proteinExistence type="predicted"/>
<evidence type="ECO:0000256" key="1">
    <source>
        <dbReference type="SAM" id="MobiDB-lite"/>
    </source>
</evidence>
<dbReference type="AlphaFoldDB" id="A0A7J8BE46"/>
<feature type="compositionally biased region" description="Basic residues" evidence="1">
    <location>
        <begin position="109"/>
        <end position="120"/>
    </location>
</feature>
<evidence type="ECO:0000313" key="2">
    <source>
        <dbReference type="EMBL" id="KAF6396988.1"/>
    </source>
</evidence>
<accession>A0A7J8BE46</accession>
<organism evidence="2 3">
    <name type="scientific">Rousettus aegyptiacus</name>
    <name type="common">Egyptian fruit bat</name>
    <name type="synonym">Pteropus aegyptiacus</name>
    <dbReference type="NCBI Taxonomy" id="9407"/>
    <lineage>
        <taxon>Eukaryota</taxon>
        <taxon>Metazoa</taxon>
        <taxon>Chordata</taxon>
        <taxon>Craniata</taxon>
        <taxon>Vertebrata</taxon>
        <taxon>Euteleostomi</taxon>
        <taxon>Mammalia</taxon>
        <taxon>Eutheria</taxon>
        <taxon>Laurasiatheria</taxon>
        <taxon>Chiroptera</taxon>
        <taxon>Yinpterochiroptera</taxon>
        <taxon>Pteropodoidea</taxon>
        <taxon>Pteropodidae</taxon>
        <taxon>Rousettinae</taxon>
        <taxon>Rousettus</taxon>
    </lineage>
</organism>
<protein>
    <submittedName>
        <fullName evidence="2">Uncharacterized protein</fullName>
    </submittedName>
</protein>
<gene>
    <name evidence="2" type="ORF">HJG63_009677</name>
</gene>
<reference evidence="2 3" key="1">
    <citation type="journal article" date="2020" name="Nature">
        <title>Six reference-quality genomes reveal evolution of bat adaptations.</title>
        <authorList>
            <person name="Jebb D."/>
            <person name="Huang Z."/>
            <person name="Pippel M."/>
            <person name="Hughes G.M."/>
            <person name="Lavrichenko K."/>
            <person name="Devanna P."/>
            <person name="Winkler S."/>
            <person name="Jermiin L.S."/>
            <person name="Skirmuntt E.C."/>
            <person name="Katzourakis A."/>
            <person name="Burkitt-Gray L."/>
            <person name="Ray D.A."/>
            <person name="Sullivan K.A.M."/>
            <person name="Roscito J.G."/>
            <person name="Kirilenko B.M."/>
            <person name="Davalos L.M."/>
            <person name="Corthals A.P."/>
            <person name="Power M.L."/>
            <person name="Jones G."/>
            <person name="Ransome R.D."/>
            <person name="Dechmann D.K.N."/>
            <person name="Locatelli A.G."/>
            <person name="Puechmaille S.J."/>
            <person name="Fedrigo O."/>
            <person name="Jarvis E.D."/>
            <person name="Hiller M."/>
            <person name="Vernes S.C."/>
            <person name="Myers E.W."/>
            <person name="Teeling E.C."/>
        </authorList>
    </citation>
    <scope>NUCLEOTIDE SEQUENCE [LARGE SCALE GENOMIC DNA]</scope>
    <source>
        <strain evidence="2">MRouAeg1</strain>
        <tissue evidence="2">Muscle</tissue>
    </source>
</reference>